<reference evidence="3 6" key="2">
    <citation type="submission" date="2020-08" db="EMBL/GenBank/DDBJ databases">
        <title>Sequencing the genomes of 1000 actinobacteria strains.</title>
        <authorList>
            <person name="Klenk H.-P."/>
        </authorList>
    </citation>
    <scope>NUCLEOTIDE SEQUENCE [LARGE SCALE GENOMIC DNA]</scope>
    <source>
        <strain evidence="3 6">DSM 16678</strain>
    </source>
</reference>
<evidence type="ECO:0000313" key="3">
    <source>
        <dbReference type="EMBL" id="MBB3677033.1"/>
    </source>
</evidence>
<comment type="caution">
    <text evidence="4">The sequence shown here is derived from an EMBL/GenBank/DDBJ whole genome shotgun (WGS) entry which is preliminary data.</text>
</comment>
<dbReference type="Proteomes" id="UP000247602">
    <property type="component" value="Unassembled WGS sequence"/>
</dbReference>
<dbReference type="RefSeq" id="WP_110551511.1">
    <property type="nucleotide sequence ID" value="NZ_JACIBU010000001.1"/>
</dbReference>
<evidence type="ECO:0000313" key="5">
    <source>
        <dbReference type="Proteomes" id="UP000247602"/>
    </source>
</evidence>
<reference evidence="4 5" key="1">
    <citation type="submission" date="2018-06" db="EMBL/GenBank/DDBJ databases">
        <title>Draft genome sequence of Modestobacter versicolor CP153-2.</title>
        <authorList>
            <person name="Gundlapally S.R."/>
        </authorList>
    </citation>
    <scope>NUCLEOTIDE SEQUENCE [LARGE SCALE GENOMIC DNA]</scope>
    <source>
        <strain evidence="4 5">CP153-2</strain>
    </source>
</reference>
<evidence type="ECO:0000313" key="6">
    <source>
        <dbReference type="Proteomes" id="UP000580718"/>
    </source>
</evidence>
<feature type="chain" id="PRO_5036328019" evidence="2">
    <location>
        <begin position="23"/>
        <end position="61"/>
    </location>
</feature>
<feature type="region of interest" description="Disordered" evidence="1">
    <location>
        <begin position="32"/>
        <end position="61"/>
    </location>
</feature>
<dbReference type="Proteomes" id="UP000580718">
    <property type="component" value="Unassembled WGS sequence"/>
</dbReference>
<dbReference type="EMBL" id="QKNV01000045">
    <property type="protein sequence ID" value="PZA22173.1"/>
    <property type="molecule type" value="Genomic_DNA"/>
</dbReference>
<feature type="compositionally biased region" description="Polar residues" evidence="1">
    <location>
        <begin position="39"/>
        <end position="52"/>
    </location>
</feature>
<protein>
    <submittedName>
        <fullName evidence="4">Uncharacterized protein</fullName>
    </submittedName>
</protein>
<evidence type="ECO:0000256" key="1">
    <source>
        <dbReference type="SAM" id="MobiDB-lite"/>
    </source>
</evidence>
<dbReference type="AlphaFoldDB" id="A0A323VDR3"/>
<feature type="signal peptide" evidence="2">
    <location>
        <begin position="1"/>
        <end position="22"/>
    </location>
</feature>
<evidence type="ECO:0000313" key="4">
    <source>
        <dbReference type="EMBL" id="PZA22173.1"/>
    </source>
</evidence>
<evidence type="ECO:0000256" key="2">
    <source>
        <dbReference type="SAM" id="SignalP"/>
    </source>
</evidence>
<sequence length="61" mass="6103">MRLKTTLAALAIAGTTALTGCAGSNTDLQRGETNCDGGDTNSQDQNCSQDGGSSPDPAENT</sequence>
<accession>A0A323VDR3</accession>
<name>A0A323VDR3_9ACTN</name>
<proteinExistence type="predicted"/>
<dbReference type="EMBL" id="JACIBU010000001">
    <property type="protein sequence ID" value="MBB3677033.1"/>
    <property type="molecule type" value="Genomic_DNA"/>
</dbReference>
<dbReference type="PROSITE" id="PS51257">
    <property type="entry name" value="PROKAR_LIPOPROTEIN"/>
    <property type="match status" value="1"/>
</dbReference>
<organism evidence="4 5">
    <name type="scientific">Modestobacter versicolor</name>
    <dbReference type="NCBI Taxonomy" id="429133"/>
    <lineage>
        <taxon>Bacteria</taxon>
        <taxon>Bacillati</taxon>
        <taxon>Actinomycetota</taxon>
        <taxon>Actinomycetes</taxon>
        <taxon>Geodermatophilales</taxon>
        <taxon>Geodermatophilaceae</taxon>
        <taxon>Modestobacter</taxon>
    </lineage>
</organism>
<keyword evidence="2" id="KW-0732">Signal</keyword>
<keyword evidence="5" id="KW-1185">Reference proteome</keyword>
<gene>
    <name evidence="4" type="ORF">DMO24_06495</name>
    <name evidence="3" type="ORF">FHX36_002768</name>
</gene>